<evidence type="ECO:0000313" key="5">
    <source>
        <dbReference type="Proteomes" id="UP001164761"/>
    </source>
</evidence>
<evidence type="ECO:0000313" key="4">
    <source>
        <dbReference type="EMBL" id="WAH44657.1"/>
    </source>
</evidence>
<proteinExistence type="inferred from homology"/>
<dbReference type="PANTHER" id="PTHR22550:SF5">
    <property type="entry name" value="LEUCINE ZIPPER PROTEIN 4"/>
    <property type="match status" value="1"/>
</dbReference>
<comment type="similarity">
    <text evidence="1">Belongs to the GerABKA family.</text>
</comment>
<evidence type="ECO:0000256" key="2">
    <source>
        <dbReference type="ARBA" id="ARBA00023136"/>
    </source>
</evidence>
<keyword evidence="5" id="KW-1185">Reference proteome</keyword>
<dbReference type="InterPro" id="IPR004995">
    <property type="entry name" value="Spore_Ger"/>
</dbReference>
<dbReference type="PANTHER" id="PTHR22550">
    <property type="entry name" value="SPORE GERMINATION PROTEIN"/>
    <property type="match status" value="1"/>
</dbReference>
<gene>
    <name evidence="4" type="ORF">NZD89_18170</name>
</gene>
<keyword evidence="3" id="KW-0812">Transmembrane</keyword>
<keyword evidence="2 3" id="KW-0472">Membrane</keyword>
<feature type="transmembrane region" description="Helical" evidence="3">
    <location>
        <begin position="210"/>
        <end position="232"/>
    </location>
</feature>
<evidence type="ECO:0000256" key="1">
    <source>
        <dbReference type="ARBA" id="ARBA00005278"/>
    </source>
</evidence>
<feature type="transmembrane region" description="Helical" evidence="3">
    <location>
        <begin position="180"/>
        <end position="198"/>
    </location>
</feature>
<feature type="transmembrane region" description="Helical" evidence="3">
    <location>
        <begin position="43"/>
        <end position="61"/>
    </location>
</feature>
<dbReference type="Pfam" id="PF03323">
    <property type="entry name" value="GerA"/>
    <property type="match status" value="1"/>
</dbReference>
<protein>
    <submittedName>
        <fullName evidence="4">Spore germination protein</fullName>
    </submittedName>
</protein>
<accession>A0ABY6ZP75</accession>
<sequence>MDGVLETGYIEDFIEDKPYSPFPTVQNTERPDVVAASLLEGKVAILVDGTPFALIVPLTLMSALNANEDYYERSFVSTAIRWVRFVFVHIALLLPSIYVALVSYQQEMVPTTFLLSIAAAQEATPFPAIVEAFGMEFMFEGLREAGVRLPKAVGSAISIVGALVIGQAAVQAGIVSAPMVIVVATTGIATFTIPRFNVGIAIRLLRFPMLLLAGMFGFYGITIGMLGILVHLTTLRSFGVPYFAPLAPLTAHGLKDVFIRAPWWAMIRRPNTAESTNSVRVPSGQQPSPRRGE</sequence>
<keyword evidence="3" id="KW-1133">Transmembrane helix</keyword>
<feature type="transmembrane region" description="Helical" evidence="3">
    <location>
        <begin position="153"/>
        <end position="174"/>
    </location>
</feature>
<dbReference type="InterPro" id="IPR050768">
    <property type="entry name" value="UPF0353/GerABKA_families"/>
</dbReference>
<reference evidence="4" key="1">
    <citation type="submission" date="2022-08" db="EMBL/GenBank/DDBJ databases">
        <title>Alicyclobacillus fastidiosus DSM 17978, complete genome.</title>
        <authorList>
            <person name="Wang Q."/>
            <person name="Cai R."/>
            <person name="Wang Z."/>
        </authorList>
    </citation>
    <scope>NUCLEOTIDE SEQUENCE</scope>
    <source>
        <strain evidence="4">DSM 17978</strain>
    </source>
</reference>
<feature type="transmembrane region" description="Helical" evidence="3">
    <location>
        <begin position="82"/>
        <end position="101"/>
    </location>
</feature>
<dbReference type="Proteomes" id="UP001164761">
    <property type="component" value="Chromosome"/>
</dbReference>
<evidence type="ECO:0000256" key="3">
    <source>
        <dbReference type="SAM" id="Phobius"/>
    </source>
</evidence>
<name>A0ABY6ZP75_9BACL</name>
<organism evidence="4 5">
    <name type="scientific">Alicyclobacillus fastidiosus</name>
    <dbReference type="NCBI Taxonomy" id="392011"/>
    <lineage>
        <taxon>Bacteria</taxon>
        <taxon>Bacillati</taxon>
        <taxon>Bacillota</taxon>
        <taxon>Bacilli</taxon>
        <taxon>Bacillales</taxon>
        <taxon>Alicyclobacillaceae</taxon>
        <taxon>Alicyclobacillus</taxon>
    </lineage>
</organism>
<dbReference type="EMBL" id="CP104067">
    <property type="protein sequence ID" value="WAH44657.1"/>
    <property type="molecule type" value="Genomic_DNA"/>
</dbReference>